<dbReference type="PANTHER" id="PTHR14136">
    <property type="entry name" value="BTB_POZ DOMAIN-CONTAINING PROTEIN KCTD9"/>
    <property type="match status" value="1"/>
</dbReference>
<feature type="region of interest" description="Disordered" evidence="1">
    <location>
        <begin position="128"/>
        <end position="150"/>
    </location>
</feature>
<sequence length="349" mass="37650">MEDPRHELRADCARCFALCCVVPAFAASADFAIDKPARTPCPNLEQDFRCGIHDQLRPRGFPGCTAFDCLGAGQQVAQVTFEGRDWRAHPETAQPMFDAFVVMRQLYEFRWYLTEALALTEKLALTEASGAPGEPGETVGPGPSGVPGPAAARALREELIEVHDRTERHTRADVGTLRQLDLDAHRSAVNPLLRRTSELVRAQSPGPVRGAGGARPAGGQGREQQRGQGRGQGRGRRARSGGAGRTDRNRWRGDLRGAELPGADLLGANLREADLRGADLRGGYLIGADLRGANLARADLIGADLRAADLRGAHLREALFLTRTQLAAAIGDSETEVPPWFTPPAHWLG</sequence>
<dbReference type="PANTHER" id="PTHR14136:SF17">
    <property type="entry name" value="BTB_POZ DOMAIN-CONTAINING PROTEIN KCTD9"/>
    <property type="match status" value="1"/>
</dbReference>
<dbReference type="Pfam" id="PF00805">
    <property type="entry name" value="Pentapeptide"/>
    <property type="match status" value="2"/>
</dbReference>
<feature type="compositionally biased region" description="Gly residues" evidence="1">
    <location>
        <begin position="209"/>
        <end position="221"/>
    </location>
</feature>
<dbReference type="Proteomes" id="UP000199052">
    <property type="component" value="Unassembled WGS sequence"/>
</dbReference>
<dbReference type="AlphaFoldDB" id="A0A1I2XHB4"/>
<evidence type="ECO:0000313" key="4">
    <source>
        <dbReference type="Proteomes" id="UP000199052"/>
    </source>
</evidence>
<evidence type="ECO:0000313" key="3">
    <source>
        <dbReference type="EMBL" id="SFH12086.1"/>
    </source>
</evidence>
<dbReference type="InterPro" id="IPR051082">
    <property type="entry name" value="Pentapeptide-BTB/POZ_domain"/>
</dbReference>
<evidence type="ECO:0000313" key="2">
    <source>
        <dbReference type="EMBL" id="NYH86226.1"/>
    </source>
</evidence>
<evidence type="ECO:0000256" key="1">
    <source>
        <dbReference type="SAM" id="MobiDB-lite"/>
    </source>
</evidence>
<dbReference type="RefSeq" id="WP_092885786.1">
    <property type="nucleotide sequence ID" value="NZ_FOOI01000012.1"/>
</dbReference>
<feature type="region of interest" description="Disordered" evidence="1">
    <location>
        <begin position="194"/>
        <end position="255"/>
    </location>
</feature>
<reference evidence="3 4" key="1">
    <citation type="submission" date="2016-10" db="EMBL/GenBank/DDBJ databases">
        <authorList>
            <person name="de Groot N.N."/>
        </authorList>
    </citation>
    <scope>NUCLEOTIDE SEQUENCE [LARGE SCALE GENOMIC DNA]</scope>
    <source>
        <strain evidence="3 4">CPCC 202808</strain>
    </source>
</reference>
<protein>
    <submittedName>
        <fullName evidence="3">Pentapeptide repeat-containing protein</fullName>
    </submittedName>
</protein>
<reference evidence="2 5" key="2">
    <citation type="submission" date="2020-07" db="EMBL/GenBank/DDBJ databases">
        <title>Sequencing the genomes of 1000 actinobacteria strains.</title>
        <authorList>
            <person name="Klenk H.-P."/>
        </authorList>
    </citation>
    <scope>NUCLEOTIDE SEQUENCE [LARGE SCALE GENOMIC DNA]</scope>
    <source>
        <strain evidence="2 5">DSM 45117</strain>
    </source>
</reference>
<dbReference type="InterPro" id="IPR001646">
    <property type="entry name" value="5peptide_repeat"/>
</dbReference>
<dbReference type="Gene3D" id="2.160.20.80">
    <property type="entry name" value="E3 ubiquitin-protein ligase SopA"/>
    <property type="match status" value="1"/>
</dbReference>
<feature type="compositionally biased region" description="Basic and acidic residues" evidence="1">
    <location>
        <begin position="245"/>
        <end position="255"/>
    </location>
</feature>
<dbReference type="EMBL" id="FOOI01000012">
    <property type="protein sequence ID" value="SFH12086.1"/>
    <property type="molecule type" value="Genomic_DNA"/>
</dbReference>
<gene>
    <name evidence="2" type="ORF">FHR37_005077</name>
    <name evidence="3" type="ORF">SAMN05421678_112161</name>
</gene>
<keyword evidence="5" id="KW-1185">Reference proteome</keyword>
<dbReference type="SUPFAM" id="SSF141571">
    <property type="entry name" value="Pentapeptide repeat-like"/>
    <property type="match status" value="1"/>
</dbReference>
<name>A0A1I2XHB4_9ACTN</name>
<dbReference type="EMBL" id="JACBZA010000001">
    <property type="protein sequence ID" value="NYH86226.1"/>
    <property type="molecule type" value="Genomic_DNA"/>
</dbReference>
<proteinExistence type="predicted"/>
<dbReference type="STRING" id="504797.SAMN05421678_112161"/>
<dbReference type="OrthoDB" id="154708at2"/>
<organism evidence="3 4">
    <name type="scientific">Actinopolymorpha cephalotaxi</name>
    <dbReference type="NCBI Taxonomy" id="504797"/>
    <lineage>
        <taxon>Bacteria</taxon>
        <taxon>Bacillati</taxon>
        <taxon>Actinomycetota</taxon>
        <taxon>Actinomycetes</taxon>
        <taxon>Propionibacteriales</taxon>
        <taxon>Actinopolymorphaceae</taxon>
        <taxon>Actinopolymorpha</taxon>
    </lineage>
</organism>
<accession>A0A1I2XHB4</accession>
<dbReference type="Proteomes" id="UP000533017">
    <property type="component" value="Unassembled WGS sequence"/>
</dbReference>
<evidence type="ECO:0000313" key="5">
    <source>
        <dbReference type="Proteomes" id="UP000533017"/>
    </source>
</evidence>